<keyword evidence="4 6" id="KW-1133">Transmembrane helix</keyword>
<dbReference type="PANTHER" id="PTHR48085">
    <property type="entry name" value="CADMIUM/ZINC-TRANSPORTING ATPASE HMA2-RELATED"/>
    <property type="match status" value="1"/>
</dbReference>
<keyword evidence="6" id="KW-1003">Cell membrane</keyword>
<feature type="transmembrane region" description="Helical" evidence="6">
    <location>
        <begin position="555"/>
        <end position="574"/>
    </location>
</feature>
<dbReference type="PANTHER" id="PTHR48085:SF5">
    <property type="entry name" value="CADMIUM_ZINC-TRANSPORTING ATPASE HMA4-RELATED"/>
    <property type="match status" value="1"/>
</dbReference>
<feature type="domain" description="P-type ATPase A" evidence="7">
    <location>
        <begin position="111"/>
        <end position="211"/>
    </location>
</feature>
<proteinExistence type="inferred from homology"/>
<keyword evidence="5 6" id="KW-0472">Membrane</keyword>
<dbReference type="InterPro" id="IPR036412">
    <property type="entry name" value="HAD-like_sf"/>
</dbReference>
<evidence type="ECO:0000256" key="3">
    <source>
        <dbReference type="ARBA" id="ARBA00022692"/>
    </source>
</evidence>
<accession>A0ABW0NW49</accession>
<dbReference type="InterPro" id="IPR008250">
    <property type="entry name" value="ATPase_P-typ_transduc_dom_A_sf"/>
</dbReference>
<evidence type="ECO:0000313" key="9">
    <source>
        <dbReference type="Proteomes" id="UP001596039"/>
    </source>
</evidence>
<dbReference type="InterPro" id="IPR001757">
    <property type="entry name" value="P_typ_ATPase"/>
</dbReference>
<dbReference type="PRINTS" id="PR00120">
    <property type="entry name" value="HATPASE"/>
</dbReference>
<protein>
    <submittedName>
        <fullName evidence="8">Heavy metal translocating P-type ATPase</fullName>
    </submittedName>
</protein>
<dbReference type="InterPro" id="IPR023214">
    <property type="entry name" value="HAD_sf"/>
</dbReference>
<keyword evidence="6" id="KW-0479">Metal-binding</keyword>
<keyword evidence="6" id="KW-0547">Nucleotide-binding</keyword>
<keyword evidence="3 6" id="KW-0812">Transmembrane</keyword>
<dbReference type="PROSITE" id="PS00154">
    <property type="entry name" value="ATPASE_E1_E2"/>
    <property type="match status" value="1"/>
</dbReference>
<dbReference type="Gene3D" id="3.40.50.1000">
    <property type="entry name" value="HAD superfamily/HAD-like"/>
    <property type="match status" value="1"/>
</dbReference>
<dbReference type="EMBL" id="JBHSMG010000003">
    <property type="protein sequence ID" value="MFC5503079.1"/>
    <property type="molecule type" value="Genomic_DNA"/>
</dbReference>
<dbReference type="NCBIfam" id="TIGR01525">
    <property type="entry name" value="ATPase-IB_hvy"/>
    <property type="match status" value="1"/>
</dbReference>
<dbReference type="InterPro" id="IPR059000">
    <property type="entry name" value="ATPase_P-type_domA"/>
</dbReference>
<dbReference type="Pfam" id="PF00122">
    <property type="entry name" value="E1-E2_ATPase"/>
    <property type="match status" value="1"/>
</dbReference>
<keyword evidence="6" id="KW-0067">ATP-binding</keyword>
<comment type="caution">
    <text evidence="8">The sequence shown here is derived from an EMBL/GenBank/DDBJ whole genome shotgun (WGS) entry which is preliminary data.</text>
</comment>
<dbReference type="NCBIfam" id="TIGR01494">
    <property type="entry name" value="ATPase_P-type"/>
    <property type="match status" value="1"/>
</dbReference>
<comment type="subcellular location">
    <subcellularLocation>
        <location evidence="1">Cell membrane</location>
        <topology evidence="1">Multi-pass membrane protein</topology>
    </subcellularLocation>
</comment>
<organism evidence="8 9">
    <name type="scientific">Lysinimonas soli</name>
    <dbReference type="NCBI Taxonomy" id="1074233"/>
    <lineage>
        <taxon>Bacteria</taxon>
        <taxon>Bacillati</taxon>
        <taxon>Actinomycetota</taxon>
        <taxon>Actinomycetes</taxon>
        <taxon>Micrococcales</taxon>
        <taxon>Microbacteriaceae</taxon>
        <taxon>Lysinimonas</taxon>
    </lineage>
</organism>
<dbReference type="InterPro" id="IPR023298">
    <property type="entry name" value="ATPase_P-typ_TM_dom_sf"/>
</dbReference>
<name>A0ABW0NW49_9MICO</name>
<gene>
    <name evidence="8" type="ORF">ACFPJ4_12590</name>
</gene>
<evidence type="ECO:0000259" key="7">
    <source>
        <dbReference type="Pfam" id="PF00122"/>
    </source>
</evidence>
<sequence>MRYPIVIATVLIGAVGAVLWLLGFEQPARWGFAGFALVVAAIELWAIVKQLRRRQFGVDVLAVVAIVATVAVGEVIASMIIVLMVSGGKALEDYAQGRARRELSALLDREPQTAHRLVPGTTEIEEIAATAVRVGDSVLVRSGEIVPVDGTLASPNGSFDESSLTGESLPVARSHGETVLSGSLNGNLAVTITATALARDSQFQGIVALVKQAARNRAPVVRLADRFAIPFTAVSLAIAVVAWIVAGDPVRFAEVLVLATPCPLVLAAPVAFMGGMSRAARNGIIVKGGGVIEQLARIRTVVFDKTGTLTSGTPTIVRIDAIAPWSEAELLTYAASAERLSSHVLAASIVEAAADRGLVLLEASDAEEVAAQGVVATLGGHRVSVGTLRFAESQAPDAAVRDIDGGELAIYVTIDGRFAGTIVAADPVRANAATTVRELAVRGVRDVVMLSGDAQATADHVASLVGITHVRANCLPADKVEALRGILDRPVLMVGDGVNDAPVLASADVGIAMGARGATAASESASAVILVDDISRVLRGLDIGRDTVSIALQSIWLGMALSIGLMVVAAFGVIPATLGAAIQEVVDLATILNALRALRPRERLA</sequence>
<dbReference type="PRINTS" id="PR00119">
    <property type="entry name" value="CATATPASE"/>
</dbReference>
<dbReference type="RefSeq" id="WP_386740792.1">
    <property type="nucleotide sequence ID" value="NZ_JBHSMG010000003.1"/>
</dbReference>
<dbReference type="Gene3D" id="2.70.150.10">
    <property type="entry name" value="Calcium-transporting ATPase, cytoplasmic transduction domain A"/>
    <property type="match status" value="1"/>
</dbReference>
<dbReference type="Pfam" id="PF00702">
    <property type="entry name" value="Hydrolase"/>
    <property type="match status" value="1"/>
</dbReference>
<feature type="transmembrane region" description="Helical" evidence="6">
    <location>
        <begin position="6"/>
        <end position="23"/>
    </location>
</feature>
<evidence type="ECO:0000256" key="5">
    <source>
        <dbReference type="ARBA" id="ARBA00023136"/>
    </source>
</evidence>
<dbReference type="Gene3D" id="3.40.1110.10">
    <property type="entry name" value="Calcium-transporting ATPase, cytoplasmic domain N"/>
    <property type="match status" value="1"/>
</dbReference>
<feature type="transmembrane region" description="Helical" evidence="6">
    <location>
        <begin position="227"/>
        <end position="246"/>
    </location>
</feature>
<evidence type="ECO:0000256" key="2">
    <source>
        <dbReference type="ARBA" id="ARBA00006024"/>
    </source>
</evidence>
<dbReference type="InterPro" id="IPR051014">
    <property type="entry name" value="Cation_Transport_ATPase_IB"/>
</dbReference>
<comment type="similarity">
    <text evidence="2 6">Belongs to the cation transport ATPase (P-type) (TC 3.A.3) family. Type IB subfamily.</text>
</comment>
<feature type="transmembrane region" description="Helical" evidence="6">
    <location>
        <begin position="30"/>
        <end position="48"/>
    </location>
</feature>
<feature type="transmembrane region" description="Helical" evidence="6">
    <location>
        <begin position="252"/>
        <end position="272"/>
    </location>
</feature>
<dbReference type="InterPro" id="IPR023299">
    <property type="entry name" value="ATPase_P-typ_cyto_dom_N"/>
</dbReference>
<dbReference type="SUPFAM" id="SSF56784">
    <property type="entry name" value="HAD-like"/>
    <property type="match status" value="1"/>
</dbReference>
<evidence type="ECO:0000256" key="4">
    <source>
        <dbReference type="ARBA" id="ARBA00022989"/>
    </source>
</evidence>
<dbReference type="Proteomes" id="UP001596039">
    <property type="component" value="Unassembled WGS sequence"/>
</dbReference>
<reference evidence="9" key="1">
    <citation type="journal article" date="2019" name="Int. J. Syst. Evol. Microbiol.">
        <title>The Global Catalogue of Microorganisms (GCM) 10K type strain sequencing project: providing services to taxonomists for standard genome sequencing and annotation.</title>
        <authorList>
            <consortium name="The Broad Institute Genomics Platform"/>
            <consortium name="The Broad Institute Genome Sequencing Center for Infectious Disease"/>
            <person name="Wu L."/>
            <person name="Ma J."/>
        </authorList>
    </citation>
    <scope>NUCLEOTIDE SEQUENCE [LARGE SCALE GENOMIC DNA]</scope>
    <source>
        <strain evidence="9">CGMCC 4.6997</strain>
    </source>
</reference>
<dbReference type="NCBIfam" id="TIGR01512">
    <property type="entry name" value="ATPase-IB2_Cd"/>
    <property type="match status" value="1"/>
</dbReference>
<evidence type="ECO:0000256" key="6">
    <source>
        <dbReference type="RuleBase" id="RU362081"/>
    </source>
</evidence>
<dbReference type="InterPro" id="IPR027256">
    <property type="entry name" value="P-typ_ATPase_IB"/>
</dbReference>
<dbReference type="InterPro" id="IPR018303">
    <property type="entry name" value="ATPase_P-typ_P_site"/>
</dbReference>
<dbReference type="SUPFAM" id="SSF81665">
    <property type="entry name" value="Calcium ATPase, transmembrane domain M"/>
    <property type="match status" value="1"/>
</dbReference>
<evidence type="ECO:0000256" key="1">
    <source>
        <dbReference type="ARBA" id="ARBA00004651"/>
    </source>
</evidence>
<dbReference type="SUPFAM" id="SSF81653">
    <property type="entry name" value="Calcium ATPase, transduction domain A"/>
    <property type="match status" value="1"/>
</dbReference>
<evidence type="ECO:0000313" key="8">
    <source>
        <dbReference type="EMBL" id="MFC5503079.1"/>
    </source>
</evidence>
<feature type="transmembrane region" description="Helical" evidence="6">
    <location>
        <begin position="60"/>
        <end position="85"/>
    </location>
</feature>
<keyword evidence="9" id="KW-1185">Reference proteome</keyword>